<accession>A0A2S3ZKW8</accession>
<sequence>MAGWKVTTRSGWAISPESITMRFLTNADNGSDVGRERYVIVSDAPQMAANPWNRCSGSARDE</sequence>
<proteinExistence type="predicted"/>
<reference evidence="1 2" key="1">
    <citation type="submission" date="2018-01" db="EMBL/GenBank/DDBJ databases">
        <title>Cryobacterium sp. nov., from glaciers in China.</title>
        <authorList>
            <person name="Liu Q."/>
            <person name="Xin Y.-H."/>
        </authorList>
    </citation>
    <scope>NUCLEOTIDE SEQUENCE [LARGE SCALE GENOMIC DNA]</scope>
    <source>
        <strain evidence="1 2">TMN-42</strain>
    </source>
</reference>
<evidence type="ECO:0000313" key="1">
    <source>
        <dbReference type="EMBL" id="POH68969.1"/>
    </source>
</evidence>
<dbReference type="Proteomes" id="UP000237340">
    <property type="component" value="Unassembled WGS sequence"/>
</dbReference>
<protein>
    <submittedName>
        <fullName evidence="1">Uncharacterized protein</fullName>
    </submittedName>
</protein>
<gene>
    <name evidence="1" type="ORF">C3B61_03455</name>
</gene>
<evidence type="ECO:0000313" key="2">
    <source>
        <dbReference type="Proteomes" id="UP000237340"/>
    </source>
</evidence>
<dbReference type="EMBL" id="PPXD01000005">
    <property type="protein sequence ID" value="POH68969.1"/>
    <property type="molecule type" value="Genomic_DNA"/>
</dbReference>
<dbReference type="AlphaFoldDB" id="A0A2S3ZKW8"/>
<comment type="caution">
    <text evidence="1">The sequence shown here is derived from an EMBL/GenBank/DDBJ whole genome shotgun (WGS) entry which is preliminary data.</text>
</comment>
<name>A0A2S3ZKW8_9MICO</name>
<keyword evidence="2" id="KW-1185">Reference proteome</keyword>
<organism evidence="1 2">
    <name type="scientific">Cryobacterium zongtaii</name>
    <dbReference type="NCBI Taxonomy" id="1259217"/>
    <lineage>
        <taxon>Bacteria</taxon>
        <taxon>Bacillati</taxon>
        <taxon>Actinomycetota</taxon>
        <taxon>Actinomycetes</taxon>
        <taxon>Micrococcales</taxon>
        <taxon>Microbacteriaceae</taxon>
        <taxon>Cryobacterium</taxon>
    </lineage>
</organism>